<evidence type="ECO:0000256" key="1">
    <source>
        <dbReference type="ARBA" id="ARBA00009299"/>
    </source>
</evidence>
<sequence>MAKRSLVASVAGINRARLALERQNLTQKALQHQLGIAWATVNKFFNGKPVERYIFTEICQSLNLDWQEIVSPLIPESAESESKEEAEIPLSQSSDLLNIHSNAQRARTALDPYILPRIRREALLEKCLNAIRQGVYEERRRVIPILGAAGYGKSTILGTIYDELDTELVQSGKSWVALVRCNDLIEGIDTFATELGEKASGIRESIVEVTSKLSTQHGKGVLLIDTLDLVLEKKLVPVLRGILLQLLENGTTVVFTCRESDYRDFFEPYHESFAGFTESIQKCLITEFDEEEVKEAATAFCQQELGIDTPEGSTEFAQKVIALSADSKSLADITRNPLLLALMCKLFAEDGNVPEDLTVSQLYQMYWDLKIATSRKNRADSRRIGMWKQNLCLSLASVMYNSSDERLRDFVYETQLELNETQFPAYEELISDGVLQELGANRVSFFHQTFLEYAIARYFESTPTGEEAKHQVLNHLRQPQNKYSKHYIWSIFRQLLNLVNLDEFQRISNQLHKQELYPFRAIAFAAVSRTEPESSHLLLQLLPTALQLGDAYQDTLLVAAAGAPTRHAQTVWLLVLELLTQTGQTLVNKAAEIAGELLTRIQTYTENPIEQVFSAVEQRKVAPELDAKEEAVKVLGKLMSAYAKTPKTSKSRIDINVLIPLKERYFSFGSNARSIVVQLYLNPGVPDALQRELLMLIITQPITELAKEKENVIELLKHLLPSLIQSGDSPFGSSWFKALYASLAQGWDLVQAAVIGHQAANDPDLMAKLIKELFKENLSQEDSEKLRRHQIAITEAIKKGARNCVASSLITIPINTVPKNRLSTIWFLIREVAHQADESQISPELCLYLAQWILPIVSSHPTELIPVLDVLASHEPRVEVLLGEVFGQVISDVPQQKINSIVKKLKYVSSSLESYLTATSNYKESRAALVKLYQRQAENYQSESAIKSLLSFCLDDSREVALEASTILLRMAEKLLQIPITDFVPILANSKILGVRYQCLKLLIKRVELGGVMTDVDIISICTTLKNESLPEIVQPLYDLVKCWVHTNNYITNDLAELIFEITNRLVSEREGVLVNGGIAQSAFVTLKHIANLEDSRLNSQLGLCTVNLLRATDVREVNRVYVIGLLDKVAKFDSMFLSQIVREDCVTENGILPIANLYSIVVAIIYNQGKYSPLLDEILNDERLPLEVKNRIIREREG</sequence>
<dbReference type="EMBL" id="JACXAE010000014">
    <property type="protein sequence ID" value="MBD2771293.1"/>
    <property type="molecule type" value="Genomic_DNA"/>
</dbReference>
<dbReference type="Proteomes" id="UP000629098">
    <property type="component" value="Unassembled WGS sequence"/>
</dbReference>
<comment type="caution">
    <text evidence="3">The sequence shown here is derived from an EMBL/GenBank/DDBJ whole genome shotgun (WGS) entry which is preliminary data.</text>
</comment>
<dbReference type="AlphaFoldDB" id="A0A8J6XDE5"/>
<feature type="domain" description="NACHT" evidence="2">
    <location>
        <begin position="141"/>
        <end position="299"/>
    </location>
</feature>
<keyword evidence="4" id="KW-1185">Reference proteome</keyword>
<name>A0A8J6XDE5_9CYAN</name>
<gene>
    <name evidence="3" type="ORF">ICL16_03920</name>
</gene>
<evidence type="ECO:0000259" key="2">
    <source>
        <dbReference type="Pfam" id="PF05729"/>
    </source>
</evidence>
<reference evidence="3" key="1">
    <citation type="submission" date="2020-09" db="EMBL/GenBank/DDBJ databases">
        <title>Iningainema tapete sp. nov. (Scytonemataceae, Cyanobacteria) from greenhouses in central Florida (USA) produces two types of nodularin with biosynthetic potential for microcystin-LR and anabaenopeptins.</title>
        <authorList>
            <person name="Berthold D.E."/>
            <person name="Lefler F.W."/>
            <person name="Huang I.-S."/>
            <person name="Abdulla H."/>
            <person name="Zimba P.V."/>
            <person name="Laughinghouse H.D. IV."/>
        </authorList>
    </citation>
    <scope>NUCLEOTIDE SEQUENCE</scope>
    <source>
        <strain evidence="3">BLCCT55</strain>
    </source>
</reference>
<comment type="similarity">
    <text evidence="1">Belongs to the CpcE/RpcE/PecE family.</text>
</comment>
<dbReference type="InterPro" id="IPR007111">
    <property type="entry name" value="NACHT_NTPase"/>
</dbReference>
<protein>
    <submittedName>
        <fullName evidence="3">NACHT domain-containing protein</fullName>
    </submittedName>
</protein>
<evidence type="ECO:0000313" key="4">
    <source>
        <dbReference type="Proteomes" id="UP000629098"/>
    </source>
</evidence>
<dbReference type="Pfam" id="PF05729">
    <property type="entry name" value="NACHT"/>
    <property type="match status" value="1"/>
</dbReference>
<dbReference type="InterPro" id="IPR016024">
    <property type="entry name" value="ARM-type_fold"/>
</dbReference>
<dbReference type="SUPFAM" id="SSF52540">
    <property type="entry name" value="P-loop containing nucleoside triphosphate hydrolases"/>
    <property type="match status" value="1"/>
</dbReference>
<evidence type="ECO:0000313" key="3">
    <source>
        <dbReference type="EMBL" id="MBD2771293.1"/>
    </source>
</evidence>
<organism evidence="3 4">
    <name type="scientific">Iningainema tapete BLCC-T55</name>
    <dbReference type="NCBI Taxonomy" id="2748662"/>
    <lineage>
        <taxon>Bacteria</taxon>
        <taxon>Bacillati</taxon>
        <taxon>Cyanobacteriota</taxon>
        <taxon>Cyanophyceae</taxon>
        <taxon>Nostocales</taxon>
        <taxon>Scytonemataceae</taxon>
        <taxon>Iningainema tapete</taxon>
    </lineage>
</organism>
<dbReference type="SUPFAM" id="SSF48371">
    <property type="entry name" value="ARM repeat"/>
    <property type="match status" value="1"/>
</dbReference>
<dbReference type="RefSeq" id="WP_190825592.1">
    <property type="nucleotide sequence ID" value="NZ_CAWPPI010000014.1"/>
</dbReference>
<proteinExistence type="inferred from homology"/>
<dbReference type="InterPro" id="IPR027417">
    <property type="entry name" value="P-loop_NTPase"/>
</dbReference>
<accession>A0A8J6XDE5</accession>
<dbReference type="Gene3D" id="3.40.50.300">
    <property type="entry name" value="P-loop containing nucleotide triphosphate hydrolases"/>
    <property type="match status" value="1"/>
</dbReference>